<evidence type="ECO:0000313" key="7">
    <source>
        <dbReference type="EMBL" id="RIW12972.1"/>
    </source>
</evidence>
<protein>
    <recommendedName>
        <fullName evidence="6">Ethylene receptor 1-like N-terminal domain-containing protein</fullName>
    </recommendedName>
</protein>
<comment type="caution">
    <text evidence="7">The sequence shown here is derived from an EMBL/GenBank/DDBJ whole genome shotgun (WGS) entry which is preliminary data.</text>
</comment>
<evidence type="ECO:0000259" key="6">
    <source>
        <dbReference type="Pfam" id="PF25487"/>
    </source>
</evidence>
<reference evidence="7 8" key="1">
    <citation type="submission" date="2018-09" db="EMBL/GenBank/DDBJ databases">
        <authorList>
            <person name="Wang X."/>
            <person name="Du Z."/>
        </authorList>
    </citation>
    <scope>NUCLEOTIDE SEQUENCE [LARGE SCALE GENOMIC DNA]</scope>
    <source>
        <strain evidence="7 8">N3</strain>
    </source>
</reference>
<dbReference type="InterPro" id="IPR058544">
    <property type="entry name" value="ETR1_N"/>
</dbReference>
<dbReference type="GO" id="GO:0051740">
    <property type="term" value="F:ethylene binding"/>
    <property type="evidence" value="ECO:0007669"/>
    <property type="project" value="TreeGrafter"/>
</dbReference>
<dbReference type="Proteomes" id="UP000283522">
    <property type="component" value="Unassembled WGS sequence"/>
</dbReference>
<dbReference type="PANTHER" id="PTHR24423:SF633">
    <property type="entry name" value="ETHYLENE RECEPTOR 2"/>
    <property type="match status" value="1"/>
</dbReference>
<dbReference type="EMBL" id="QXML01000011">
    <property type="protein sequence ID" value="RIW12972.1"/>
    <property type="molecule type" value="Genomic_DNA"/>
</dbReference>
<dbReference type="GO" id="GO:0038199">
    <property type="term" value="F:ethylene receptor activity"/>
    <property type="evidence" value="ECO:0007669"/>
    <property type="project" value="TreeGrafter"/>
</dbReference>
<dbReference type="RefSeq" id="WP_119479237.1">
    <property type="nucleotide sequence ID" value="NZ_QXML01000011.1"/>
</dbReference>
<feature type="transmembrane region" description="Helical" evidence="5">
    <location>
        <begin position="68"/>
        <end position="92"/>
    </location>
</feature>
<keyword evidence="1" id="KW-0808">Transferase</keyword>
<evidence type="ECO:0000256" key="4">
    <source>
        <dbReference type="ARBA" id="ARBA00022840"/>
    </source>
</evidence>
<keyword evidence="8" id="KW-1185">Reference proteome</keyword>
<evidence type="ECO:0000256" key="5">
    <source>
        <dbReference type="SAM" id="Phobius"/>
    </source>
</evidence>
<keyword evidence="2" id="KW-0479">Metal-binding</keyword>
<feature type="transmembrane region" description="Helical" evidence="5">
    <location>
        <begin position="98"/>
        <end position="116"/>
    </location>
</feature>
<gene>
    <name evidence="7" type="ORF">D0X99_17925</name>
</gene>
<sequence>MEQVIDFLSKLFSADDWPPRWVCGEWSAFHGWLYIFSDIAIWLAYFVIPAIIIFFIQKRQNIPFLPVFWLFGAFIILCGSTHLMDALMFWWPGYRLSAVLRLLTALVSLATAFALIRDLPKLITERPDDELKTYQLEKKLKSYELEIQDLRKQLNSKSD</sequence>
<feature type="domain" description="Ethylene receptor 1-like N-terminal" evidence="6">
    <location>
        <begin position="34"/>
        <end position="123"/>
    </location>
</feature>
<dbReference type="PANTHER" id="PTHR24423">
    <property type="entry name" value="TWO-COMPONENT SENSOR HISTIDINE KINASE"/>
    <property type="match status" value="1"/>
</dbReference>
<accession>A0A418PMT0</accession>
<dbReference type="AlphaFoldDB" id="A0A418PMT0"/>
<dbReference type="GO" id="GO:0005524">
    <property type="term" value="F:ATP binding"/>
    <property type="evidence" value="ECO:0007669"/>
    <property type="project" value="UniProtKB-KW"/>
</dbReference>
<feature type="transmembrane region" description="Helical" evidence="5">
    <location>
        <begin position="31"/>
        <end position="56"/>
    </location>
</feature>
<evidence type="ECO:0000256" key="2">
    <source>
        <dbReference type="ARBA" id="ARBA00022723"/>
    </source>
</evidence>
<keyword evidence="4" id="KW-0067">ATP-binding</keyword>
<evidence type="ECO:0000256" key="3">
    <source>
        <dbReference type="ARBA" id="ARBA00022741"/>
    </source>
</evidence>
<dbReference type="GO" id="GO:0016740">
    <property type="term" value="F:transferase activity"/>
    <property type="evidence" value="ECO:0007669"/>
    <property type="project" value="UniProtKB-KW"/>
</dbReference>
<name>A0A418PMT0_9BACT</name>
<evidence type="ECO:0000256" key="1">
    <source>
        <dbReference type="ARBA" id="ARBA00022679"/>
    </source>
</evidence>
<keyword evidence="3" id="KW-0547">Nucleotide-binding</keyword>
<keyword evidence="5" id="KW-0472">Membrane</keyword>
<keyword evidence="5" id="KW-0812">Transmembrane</keyword>
<dbReference type="GO" id="GO:0046872">
    <property type="term" value="F:metal ion binding"/>
    <property type="evidence" value="ECO:0007669"/>
    <property type="project" value="UniProtKB-KW"/>
</dbReference>
<evidence type="ECO:0000313" key="8">
    <source>
        <dbReference type="Proteomes" id="UP000283522"/>
    </source>
</evidence>
<organism evidence="7 8">
    <name type="scientific">Algoriphagus lacus</name>
    <dbReference type="NCBI Taxonomy" id="2056311"/>
    <lineage>
        <taxon>Bacteria</taxon>
        <taxon>Pseudomonadati</taxon>
        <taxon>Bacteroidota</taxon>
        <taxon>Cytophagia</taxon>
        <taxon>Cytophagales</taxon>
        <taxon>Cyclobacteriaceae</taxon>
        <taxon>Algoriphagus</taxon>
    </lineage>
</organism>
<keyword evidence="5" id="KW-1133">Transmembrane helix</keyword>
<dbReference type="Pfam" id="PF25487">
    <property type="entry name" value="ETR1_N"/>
    <property type="match status" value="1"/>
</dbReference>
<dbReference type="OrthoDB" id="890870at2"/>
<proteinExistence type="predicted"/>